<dbReference type="SMART" id="SM00936">
    <property type="entry name" value="PBP5_C"/>
    <property type="match status" value="1"/>
</dbReference>
<evidence type="ECO:0000256" key="3">
    <source>
        <dbReference type="ARBA" id="ARBA00007164"/>
    </source>
</evidence>
<keyword evidence="8" id="KW-0378">Hydrolase</keyword>
<dbReference type="AlphaFoldDB" id="A0A5B8FWI3"/>
<dbReference type="SUPFAM" id="SSF56601">
    <property type="entry name" value="beta-lactamase/transpeptidase-like"/>
    <property type="match status" value="1"/>
</dbReference>
<reference evidence="18 19" key="1">
    <citation type="submission" date="2019-06" db="EMBL/GenBank/DDBJ databases">
        <title>Genome sequence of Rhodobacteraceae bacterium D4M1.</title>
        <authorList>
            <person name="Cao J."/>
        </authorList>
    </citation>
    <scope>NUCLEOTIDE SEQUENCE [LARGE SCALE GENOMIC DNA]</scope>
    <source>
        <strain evidence="18 19">D4M1</strain>
    </source>
</reference>
<dbReference type="InterPro" id="IPR015956">
    <property type="entry name" value="Peniciliin-bd_prot_C_sf"/>
</dbReference>
<evidence type="ECO:0000313" key="19">
    <source>
        <dbReference type="Proteomes" id="UP000305888"/>
    </source>
</evidence>
<dbReference type="Gene3D" id="2.60.410.10">
    <property type="entry name" value="D-Ala-D-Ala carboxypeptidase, C-terminal domain"/>
    <property type="match status" value="1"/>
</dbReference>
<name>A0A5B8FWI3_9RHOB</name>
<evidence type="ECO:0000256" key="15">
    <source>
        <dbReference type="RuleBase" id="RU004016"/>
    </source>
</evidence>
<feature type="active site" description="Proton acceptor" evidence="13">
    <location>
        <position position="56"/>
    </location>
</feature>
<evidence type="ECO:0000256" key="1">
    <source>
        <dbReference type="ARBA" id="ARBA00003217"/>
    </source>
</evidence>
<evidence type="ECO:0000256" key="6">
    <source>
        <dbReference type="ARBA" id="ARBA00022670"/>
    </source>
</evidence>
<evidence type="ECO:0000256" key="10">
    <source>
        <dbReference type="ARBA" id="ARBA00022984"/>
    </source>
</evidence>
<dbReference type="GO" id="GO:0071555">
    <property type="term" value="P:cell wall organization"/>
    <property type="evidence" value="ECO:0007669"/>
    <property type="project" value="UniProtKB-KW"/>
</dbReference>
<dbReference type="Pfam" id="PF07943">
    <property type="entry name" value="PBP5_C"/>
    <property type="match status" value="1"/>
</dbReference>
<dbReference type="InterPro" id="IPR012907">
    <property type="entry name" value="Peptidase_S11_C"/>
</dbReference>
<dbReference type="GO" id="GO:0008360">
    <property type="term" value="P:regulation of cell shape"/>
    <property type="evidence" value="ECO:0007669"/>
    <property type="project" value="UniProtKB-KW"/>
</dbReference>
<comment type="catalytic activity">
    <reaction evidence="12">
        <text>Preferential cleavage: (Ac)2-L-Lys-D-Ala-|-D-Ala. Also transpeptidation of peptidyl-alanyl moieties that are N-acyl substituents of D-alanine.</text>
        <dbReference type="EC" id="3.4.16.4"/>
    </reaction>
</comment>
<keyword evidence="9" id="KW-0133">Cell shape</keyword>
<keyword evidence="11" id="KW-0961">Cell wall biogenesis/degradation</keyword>
<accession>A0A5B8FWI3</accession>
<organism evidence="18 19">
    <name type="scientific">Paroceanicella profunda</name>
    <dbReference type="NCBI Taxonomy" id="2579971"/>
    <lineage>
        <taxon>Bacteria</taxon>
        <taxon>Pseudomonadati</taxon>
        <taxon>Pseudomonadota</taxon>
        <taxon>Alphaproteobacteria</taxon>
        <taxon>Rhodobacterales</taxon>
        <taxon>Paracoccaceae</taxon>
        <taxon>Paroceanicella</taxon>
    </lineage>
</organism>
<dbReference type="RefSeq" id="WP_138576511.1">
    <property type="nucleotide sequence ID" value="NZ_CP040818.1"/>
</dbReference>
<dbReference type="GO" id="GO:0006508">
    <property type="term" value="P:proteolysis"/>
    <property type="evidence" value="ECO:0007669"/>
    <property type="project" value="UniProtKB-KW"/>
</dbReference>
<dbReference type="PRINTS" id="PR00725">
    <property type="entry name" value="DADACBPTASE1"/>
</dbReference>
<evidence type="ECO:0000313" key="18">
    <source>
        <dbReference type="EMBL" id="QDL90752.1"/>
    </source>
</evidence>
<evidence type="ECO:0000256" key="12">
    <source>
        <dbReference type="ARBA" id="ARBA00034000"/>
    </source>
</evidence>
<dbReference type="InterPro" id="IPR012338">
    <property type="entry name" value="Beta-lactam/transpept-like"/>
</dbReference>
<keyword evidence="19" id="KW-1185">Reference proteome</keyword>
<dbReference type="EC" id="3.4.16.4" evidence="4"/>
<comment type="pathway">
    <text evidence="2">Cell wall biogenesis; peptidoglycan biosynthesis.</text>
</comment>
<dbReference type="EMBL" id="CP040818">
    <property type="protein sequence ID" value="QDL90752.1"/>
    <property type="molecule type" value="Genomic_DNA"/>
</dbReference>
<proteinExistence type="inferred from homology"/>
<comment type="function">
    <text evidence="1">Removes C-terminal D-alanyl residues from sugar-peptide cell wall precursors.</text>
</comment>
<evidence type="ECO:0000256" key="8">
    <source>
        <dbReference type="ARBA" id="ARBA00022801"/>
    </source>
</evidence>
<feature type="active site" description="Acyl-ester intermediate" evidence="13">
    <location>
        <position position="53"/>
    </location>
</feature>
<dbReference type="PANTHER" id="PTHR21581:SF6">
    <property type="entry name" value="TRAFFICKING PROTEIN PARTICLE COMPLEX SUBUNIT 12"/>
    <property type="match status" value="1"/>
</dbReference>
<protein>
    <recommendedName>
        <fullName evidence="4">serine-type D-Ala-D-Ala carboxypeptidase</fullName>
        <ecNumber evidence="4">3.4.16.4</ecNumber>
    </recommendedName>
</protein>
<evidence type="ECO:0000256" key="2">
    <source>
        <dbReference type="ARBA" id="ARBA00004752"/>
    </source>
</evidence>
<feature type="active site" evidence="13">
    <location>
        <position position="113"/>
    </location>
</feature>
<dbReference type="PANTHER" id="PTHR21581">
    <property type="entry name" value="D-ALANYL-D-ALANINE CARBOXYPEPTIDASE"/>
    <property type="match status" value="1"/>
</dbReference>
<evidence type="ECO:0000256" key="13">
    <source>
        <dbReference type="PIRSR" id="PIRSR618044-1"/>
    </source>
</evidence>
<evidence type="ECO:0000256" key="5">
    <source>
        <dbReference type="ARBA" id="ARBA00022645"/>
    </source>
</evidence>
<evidence type="ECO:0000256" key="9">
    <source>
        <dbReference type="ARBA" id="ARBA00022960"/>
    </source>
</evidence>
<keyword evidence="10" id="KW-0573">Peptidoglycan synthesis</keyword>
<dbReference type="Gene3D" id="3.40.710.10">
    <property type="entry name" value="DD-peptidase/beta-lactamase superfamily"/>
    <property type="match status" value="1"/>
</dbReference>
<dbReference type="SUPFAM" id="SSF69189">
    <property type="entry name" value="Penicillin-binding protein associated domain"/>
    <property type="match status" value="1"/>
</dbReference>
<evidence type="ECO:0000256" key="7">
    <source>
        <dbReference type="ARBA" id="ARBA00022729"/>
    </source>
</evidence>
<sequence>MRGLLAALAASGILLTSPASALDTSARAAYMLDFDTGAVLLSKNADVEMPPASMSKLMTLNMLFEALADGRLSLEDRFRVSEKAWQMGGSKMFLREGERVRIVDLIQGIIVQSGNDACVVVAEGLAGSEEAFAQRMTERAHELGMTESTFTNASGWPDPGQRMSAHDLVTLARRIITEFPQFYPYFSETQFEWNGVNQRNRNPLLFLNIGADGLKTGHTQEAGYGLVGSAVRGSQRIVFMITGLESVSKREEEAERLTSWAFREFSNRALFKKGETLADAQVWLGAQSRVPMVTGKDILATLPFGAGENVKISVVYDGPIPAPIAEGQEIGRLVIEAPGLEPVTEPLFAGRAVAEGGYITRMEVTAMNLVGRFIDMTGVKDMIGNDDAGPDTATPETEAAE</sequence>
<feature type="signal peptide" evidence="16">
    <location>
        <begin position="1"/>
        <end position="21"/>
    </location>
</feature>
<dbReference type="InterPro" id="IPR018044">
    <property type="entry name" value="Peptidase_S11"/>
</dbReference>
<dbReference type="InterPro" id="IPR001967">
    <property type="entry name" value="Peptidase_S11_N"/>
</dbReference>
<feature type="domain" description="Peptidase S11 D-Ala-D-Ala carboxypeptidase A C-terminal" evidence="17">
    <location>
        <begin position="265"/>
        <end position="355"/>
    </location>
</feature>
<evidence type="ECO:0000256" key="11">
    <source>
        <dbReference type="ARBA" id="ARBA00023316"/>
    </source>
</evidence>
<dbReference type="Proteomes" id="UP000305888">
    <property type="component" value="Chromosome"/>
</dbReference>
<evidence type="ECO:0000256" key="14">
    <source>
        <dbReference type="PIRSR" id="PIRSR618044-2"/>
    </source>
</evidence>
<dbReference type="GO" id="GO:0009252">
    <property type="term" value="P:peptidoglycan biosynthetic process"/>
    <property type="evidence" value="ECO:0007669"/>
    <property type="project" value="UniProtKB-UniPathway"/>
</dbReference>
<comment type="similarity">
    <text evidence="3 15">Belongs to the peptidase S11 family.</text>
</comment>
<dbReference type="InterPro" id="IPR037167">
    <property type="entry name" value="Peptidase_S11_C_sf"/>
</dbReference>
<dbReference type="KEGG" id="ppru:FDP22_02480"/>
<gene>
    <name evidence="18" type="ORF">FDP22_02480</name>
</gene>
<dbReference type="OrthoDB" id="9795979at2"/>
<evidence type="ECO:0000256" key="16">
    <source>
        <dbReference type="SAM" id="SignalP"/>
    </source>
</evidence>
<evidence type="ECO:0000259" key="17">
    <source>
        <dbReference type="SMART" id="SM00936"/>
    </source>
</evidence>
<keyword evidence="6" id="KW-0645">Protease</keyword>
<dbReference type="GO" id="GO:0009002">
    <property type="term" value="F:serine-type D-Ala-D-Ala carboxypeptidase activity"/>
    <property type="evidence" value="ECO:0007669"/>
    <property type="project" value="UniProtKB-EC"/>
</dbReference>
<keyword evidence="5 18" id="KW-0121">Carboxypeptidase</keyword>
<feature type="binding site" evidence="14">
    <location>
        <position position="215"/>
    </location>
    <ligand>
        <name>substrate</name>
    </ligand>
</feature>
<evidence type="ECO:0000256" key="4">
    <source>
        <dbReference type="ARBA" id="ARBA00012448"/>
    </source>
</evidence>
<feature type="chain" id="PRO_5022866055" description="serine-type D-Ala-D-Ala carboxypeptidase" evidence="16">
    <location>
        <begin position="22"/>
        <end position="401"/>
    </location>
</feature>
<dbReference type="Pfam" id="PF00768">
    <property type="entry name" value="Peptidase_S11"/>
    <property type="match status" value="1"/>
</dbReference>
<dbReference type="UniPathway" id="UPA00219"/>
<keyword evidence="7 16" id="KW-0732">Signal</keyword>